<dbReference type="PANTHER" id="PTHR36111">
    <property type="entry name" value="INNER MEMBRANE PROTEIN-RELATED"/>
    <property type="match status" value="1"/>
</dbReference>
<name>D1AM36_SEBTE</name>
<evidence type="ECO:0000313" key="2">
    <source>
        <dbReference type="EMBL" id="ACZ09410.1"/>
    </source>
</evidence>
<protein>
    <recommendedName>
        <fullName evidence="4">DUF554 domain-containing protein</fullName>
    </recommendedName>
</protein>
<gene>
    <name evidence="2" type="ordered locus">Sterm_2560</name>
</gene>
<feature type="transmembrane region" description="Helical" evidence="1">
    <location>
        <begin position="167"/>
        <end position="185"/>
    </location>
</feature>
<dbReference type="eggNOG" id="COG1811">
    <property type="taxonomic scope" value="Bacteria"/>
</dbReference>
<dbReference type="EMBL" id="CP001739">
    <property type="protein sequence ID" value="ACZ09410.1"/>
    <property type="molecule type" value="Genomic_DNA"/>
</dbReference>
<feature type="transmembrane region" description="Helical" evidence="1">
    <location>
        <begin position="215"/>
        <end position="235"/>
    </location>
</feature>
<sequence>MPIGIITNASAILLGGIIGGIFGKHFPERIRTNLTFIFGVASMAIGINLIVKLHSLPSIVLSVILGTFIGEMIDLEHWMEVFTVKIKLFIEKISGKNSSEDDMFIQKYVSLVVLFCTGSTGILGSMAEAMTGDHSILLAKAVLDIFTSAIFAASLGFLVAGIAVPQFLFFMALYLLSGFILPLTTPEALNDFMSCGGIIALATGFRICEMKYIRITNMLPSLLIVIPISKLWGMFF</sequence>
<dbReference type="InterPro" id="IPR007563">
    <property type="entry name" value="DUF554"/>
</dbReference>
<reference evidence="2 3" key="2">
    <citation type="journal article" date="2010" name="Stand. Genomic Sci.">
        <title>Complete genome sequence of Sebaldella termitidis type strain (NCTC 11300).</title>
        <authorList>
            <person name="Harmon-Smith M."/>
            <person name="Celia L."/>
            <person name="Chertkov O."/>
            <person name="Lapidus A."/>
            <person name="Copeland A."/>
            <person name="Glavina Del Rio T."/>
            <person name="Nolan M."/>
            <person name="Lucas S."/>
            <person name="Tice H."/>
            <person name="Cheng J.F."/>
            <person name="Han C."/>
            <person name="Detter J.C."/>
            <person name="Bruce D."/>
            <person name="Goodwin L."/>
            <person name="Pitluck S."/>
            <person name="Pati A."/>
            <person name="Liolios K."/>
            <person name="Ivanova N."/>
            <person name="Mavromatis K."/>
            <person name="Mikhailova N."/>
            <person name="Chen A."/>
            <person name="Palaniappan K."/>
            <person name="Land M."/>
            <person name="Hauser L."/>
            <person name="Chang Y.J."/>
            <person name="Jeffries C.D."/>
            <person name="Brettin T."/>
            <person name="Goker M."/>
            <person name="Beck B."/>
            <person name="Bristow J."/>
            <person name="Eisen J.A."/>
            <person name="Markowitz V."/>
            <person name="Hugenholtz P."/>
            <person name="Kyrpides N.C."/>
            <person name="Klenk H.P."/>
            <person name="Chen F."/>
        </authorList>
    </citation>
    <scope>NUCLEOTIDE SEQUENCE [LARGE SCALE GENOMIC DNA]</scope>
    <source>
        <strain evidence="3">ATCC 33386 / NCTC 11300</strain>
    </source>
</reference>
<dbReference type="Pfam" id="PF04474">
    <property type="entry name" value="DUF554"/>
    <property type="match status" value="1"/>
</dbReference>
<dbReference type="KEGG" id="str:Sterm_2560"/>
<dbReference type="AlphaFoldDB" id="D1AM36"/>
<reference evidence="3" key="1">
    <citation type="submission" date="2009-09" db="EMBL/GenBank/DDBJ databases">
        <title>The complete chromosome of Sebaldella termitidis ATCC 33386.</title>
        <authorList>
            <consortium name="US DOE Joint Genome Institute (JGI-PGF)"/>
            <person name="Lucas S."/>
            <person name="Copeland A."/>
            <person name="Lapidus A."/>
            <person name="Glavina del Rio T."/>
            <person name="Dalin E."/>
            <person name="Tice H."/>
            <person name="Bruce D."/>
            <person name="Goodwin L."/>
            <person name="Pitluck S."/>
            <person name="Kyrpides N."/>
            <person name="Mavromatis K."/>
            <person name="Ivanova N."/>
            <person name="Mikhailova N."/>
            <person name="Sims D."/>
            <person name="Meincke L."/>
            <person name="Brettin T."/>
            <person name="Detter J.C."/>
            <person name="Han C."/>
            <person name="Larimer F."/>
            <person name="Land M."/>
            <person name="Hauser L."/>
            <person name="Markowitz V."/>
            <person name="Cheng J.F."/>
            <person name="Hugenholtz P."/>
            <person name="Woyke T."/>
            <person name="Wu D."/>
            <person name="Eisen J.A."/>
        </authorList>
    </citation>
    <scope>NUCLEOTIDE SEQUENCE [LARGE SCALE GENOMIC DNA]</scope>
    <source>
        <strain evidence="3">ATCC 33386 / NCTC 11300</strain>
    </source>
</reference>
<keyword evidence="3" id="KW-1185">Reference proteome</keyword>
<feature type="transmembrane region" description="Helical" evidence="1">
    <location>
        <begin position="6"/>
        <end position="22"/>
    </location>
</feature>
<dbReference type="Proteomes" id="UP000000845">
    <property type="component" value="Chromosome"/>
</dbReference>
<keyword evidence="1" id="KW-1133">Transmembrane helix</keyword>
<organism evidence="2 3">
    <name type="scientific">Sebaldella termitidis (strain ATCC 33386 / NCTC 11300)</name>
    <dbReference type="NCBI Taxonomy" id="526218"/>
    <lineage>
        <taxon>Bacteria</taxon>
        <taxon>Fusobacteriati</taxon>
        <taxon>Fusobacteriota</taxon>
        <taxon>Fusobacteriia</taxon>
        <taxon>Fusobacteriales</taxon>
        <taxon>Leptotrichiaceae</taxon>
        <taxon>Sebaldella</taxon>
    </lineage>
</organism>
<feature type="transmembrane region" description="Helical" evidence="1">
    <location>
        <begin position="108"/>
        <end position="130"/>
    </location>
</feature>
<dbReference type="PANTHER" id="PTHR36111:SF2">
    <property type="entry name" value="INNER MEMBRANE PROTEIN"/>
    <property type="match status" value="1"/>
</dbReference>
<feature type="transmembrane region" description="Helical" evidence="1">
    <location>
        <begin position="34"/>
        <end position="51"/>
    </location>
</feature>
<evidence type="ECO:0008006" key="4">
    <source>
        <dbReference type="Google" id="ProtNLM"/>
    </source>
</evidence>
<evidence type="ECO:0000313" key="3">
    <source>
        <dbReference type="Proteomes" id="UP000000845"/>
    </source>
</evidence>
<feature type="transmembrane region" description="Helical" evidence="1">
    <location>
        <begin position="136"/>
        <end position="160"/>
    </location>
</feature>
<keyword evidence="1" id="KW-0472">Membrane</keyword>
<keyword evidence="1" id="KW-0812">Transmembrane</keyword>
<dbReference type="RefSeq" id="WP_012862004.1">
    <property type="nucleotide sequence ID" value="NC_013517.1"/>
</dbReference>
<dbReference type="HOGENOM" id="CLU_091659_2_0_0"/>
<accession>D1AM36</accession>
<proteinExistence type="predicted"/>
<dbReference type="STRING" id="526218.Sterm_2560"/>
<evidence type="ECO:0000256" key="1">
    <source>
        <dbReference type="SAM" id="Phobius"/>
    </source>
</evidence>